<dbReference type="InterPro" id="IPR025475">
    <property type="entry name" value="DUF4326"/>
</dbReference>
<evidence type="ECO:0000259" key="2">
    <source>
        <dbReference type="Pfam" id="PF14216"/>
    </source>
</evidence>
<feature type="domain" description="DUF4326" evidence="2">
    <location>
        <begin position="68"/>
        <end position="159"/>
    </location>
</feature>
<proteinExistence type="predicted"/>
<dbReference type="Pfam" id="PF14216">
    <property type="entry name" value="DUF4326"/>
    <property type="match status" value="1"/>
</dbReference>
<protein>
    <recommendedName>
        <fullName evidence="2">DUF4326 domain-containing protein</fullName>
    </recommendedName>
</protein>
<feature type="compositionally biased region" description="Low complexity" evidence="1">
    <location>
        <begin position="9"/>
        <end position="23"/>
    </location>
</feature>
<organism evidence="3">
    <name type="scientific">Craspedostauros australis</name>
    <dbReference type="NCBI Taxonomy" id="1486917"/>
    <lineage>
        <taxon>Eukaryota</taxon>
        <taxon>Sar</taxon>
        <taxon>Stramenopiles</taxon>
        <taxon>Ochrophyta</taxon>
        <taxon>Bacillariophyta</taxon>
        <taxon>Bacillariophyceae</taxon>
        <taxon>Bacillariophycidae</taxon>
        <taxon>Naviculales</taxon>
        <taxon>Naviculaceae</taxon>
        <taxon>Craspedostauros</taxon>
    </lineage>
</organism>
<feature type="region of interest" description="Disordered" evidence="1">
    <location>
        <begin position="1"/>
        <end position="27"/>
    </location>
</feature>
<name>A0A7R9ZSY3_9STRA</name>
<accession>A0A7R9ZSY3</accession>
<dbReference type="AlphaFoldDB" id="A0A7R9ZSY3"/>
<reference evidence="3" key="1">
    <citation type="submission" date="2021-01" db="EMBL/GenBank/DDBJ databases">
        <authorList>
            <person name="Corre E."/>
            <person name="Pelletier E."/>
            <person name="Niang G."/>
            <person name="Scheremetjew M."/>
            <person name="Finn R."/>
            <person name="Kale V."/>
            <person name="Holt S."/>
            <person name="Cochrane G."/>
            <person name="Meng A."/>
            <person name="Brown T."/>
            <person name="Cohen L."/>
        </authorList>
    </citation>
    <scope>NUCLEOTIDE SEQUENCE</scope>
    <source>
        <strain evidence="3">CCMP3328</strain>
    </source>
</reference>
<evidence type="ECO:0000256" key="1">
    <source>
        <dbReference type="SAM" id="MobiDB-lite"/>
    </source>
</evidence>
<gene>
    <name evidence="3" type="ORF">CAUS1442_LOCUS15011</name>
</gene>
<sequence length="180" mass="19448">MPTTRSKRSAAVATVATAASSASPSKMDAGLAAVDTPAAAPPSRMAAPIVVTNKRSAAKKGRGKSRAANRKDAGIYIGRGSRFQQGSPLGNPFKMKVEADRDDVVDKYQCWLAEEMLDEDGAARSEILRIAELVMTSQRPIHLVCWCAPKRCHGDIIKQFVEKIVEEKENNADVNDGHDK</sequence>
<evidence type="ECO:0000313" key="3">
    <source>
        <dbReference type="EMBL" id="CAD8342876.1"/>
    </source>
</evidence>
<dbReference type="EMBL" id="HBEF01024256">
    <property type="protein sequence ID" value="CAD8342876.1"/>
    <property type="molecule type" value="Transcribed_RNA"/>
</dbReference>